<dbReference type="EMBL" id="CP002480">
    <property type="protein sequence ID" value="ADW70136.1"/>
    <property type="molecule type" value="Genomic_DNA"/>
</dbReference>
<gene>
    <name evidence="1" type="ordered locus">AciX9_3120</name>
</gene>
<dbReference type="AlphaFoldDB" id="E8X0V2"/>
<sequence length="418" mass="45808">MKKNSSKNSIPVRLLGCMEEYVWLLEQHSTRMAIVCAEVEGSTTLADWQHALRLLEMKYDVLSTRVKASDGVRPFFCKAEAEGIPLHHRPLTPTSDILTECREVMKTGFGDGGGPPLRVTLLLGANRAAAIFSGHHAFFDGIGLMNLIRDTLSFLTTNNEPSTQEQSPSVDMLVGLDVGSDFLPRNDGSTESRTAPSDVKSASVTSDVPQIGRIELSTELTRAIVVRAREHDTTANGVIMASALSVGRAIGEPWMKNNVTCVVPVNVRPLFHREQAEGIVFGQKRFVFNLLRPPEFWDIARSVSTGVKEVRTRAGLLANLQPLHDFLASQRTVEEAVALASAHTHDLMISNFGTFEEPTQFGQVRLRSLIPVVNSGDENTQTLMVATTADIMTIVLVSPNPLPGYLENLQSHLIKTCL</sequence>
<dbReference type="STRING" id="1198114.AciX9_3120"/>
<evidence type="ECO:0000313" key="1">
    <source>
        <dbReference type="EMBL" id="ADW70136.1"/>
    </source>
</evidence>
<dbReference type="Proteomes" id="UP000000343">
    <property type="component" value="Chromosome"/>
</dbReference>
<accession>E8X0V2</accession>
<dbReference type="InterPro" id="IPR023213">
    <property type="entry name" value="CAT-like_dom_sf"/>
</dbReference>
<dbReference type="SUPFAM" id="SSF52777">
    <property type="entry name" value="CoA-dependent acyltransferases"/>
    <property type="match status" value="2"/>
</dbReference>
<dbReference type="InterPro" id="IPR052058">
    <property type="entry name" value="Alcohol_O-acetyltransferase"/>
</dbReference>
<dbReference type="Gene3D" id="3.30.559.10">
    <property type="entry name" value="Chloramphenicol acetyltransferase-like domain"/>
    <property type="match status" value="1"/>
</dbReference>
<name>E8X0V2_GRATM</name>
<keyword evidence="2" id="KW-1185">Reference proteome</keyword>
<dbReference type="PaxDb" id="1198114-AciX9_3120"/>
<reference evidence="2" key="1">
    <citation type="submission" date="2011-01" db="EMBL/GenBank/DDBJ databases">
        <title>Complete sequence of chromosome of Acidobacterium sp. MP5ACTX9.</title>
        <authorList>
            <consortium name="US DOE Joint Genome Institute"/>
            <person name="Lucas S."/>
            <person name="Copeland A."/>
            <person name="Lapidus A."/>
            <person name="Cheng J.-F."/>
            <person name="Goodwin L."/>
            <person name="Pitluck S."/>
            <person name="Teshima H."/>
            <person name="Detter J.C."/>
            <person name="Han C."/>
            <person name="Tapia R."/>
            <person name="Land M."/>
            <person name="Hauser L."/>
            <person name="Kyrpides N."/>
            <person name="Ivanova N."/>
            <person name="Ovchinnikova G."/>
            <person name="Pagani I."/>
            <person name="Rawat S.R."/>
            <person name="Mannisto M."/>
            <person name="Haggblom M.M."/>
            <person name="Woyke T."/>
        </authorList>
    </citation>
    <scope>NUCLEOTIDE SEQUENCE [LARGE SCALE GENOMIC DNA]</scope>
    <source>
        <strain evidence="2">MP5ACTX9</strain>
    </source>
</reference>
<dbReference type="HOGENOM" id="CLU_048554_1_0_0"/>
<proteinExistence type="predicted"/>
<organism evidence="2">
    <name type="scientific">Granulicella tundricola (strain ATCC BAA-1859 / DSM 23138 / MP5ACTX9)</name>
    <dbReference type="NCBI Taxonomy" id="1198114"/>
    <lineage>
        <taxon>Bacteria</taxon>
        <taxon>Pseudomonadati</taxon>
        <taxon>Acidobacteriota</taxon>
        <taxon>Terriglobia</taxon>
        <taxon>Terriglobales</taxon>
        <taxon>Acidobacteriaceae</taxon>
        <taxon>Granulicella</taxon>
    </lineage>
</organism>
<protein>
    <recommendedName>
        <fullName evidence="3">Condensation domain protein</fullName>
    </recommendedName>
</protein>
<dbReference type="KEGG" id="acm:AciX9_3120"/>
<evidence type="ECO:0008006" key="3">
    <source>
        <dbReference type="Google" id="ProtNLM"/>
    </source>
</evidence>
<dbReference type="PANTHER" id="PTHR28037:SF1">
    <property type="entry name" value="ALCOHOL O-ACETYLTRANSFERASE 1-RELATED"/>
    <property type="match status" value="1"/>
</dbReference>
<evidence type="ECO:0000313" key="2">
    <source>
        <dbReference type="Proteomes" id="UP000000343"/>
    </source>
</evidence>
<dbReference type="eggNOG" id="COG1020">
    <property type="taxonomic scope" value="Bacteria"/>
</dbReference>
<dbReference type="Gene3D" id="3.30.559.30">
    <property type="entry name" value="Nonribosomal peptide synthetase, condensation domain"/>
    <property type="match status" value="1"/>
</dbReference>
<dbReference type="PANTHER" id="PTHR28037">
    <property type="entry name" value="ALCOHOL O-ACETYLTRANSFERASE 1-RELATED"/>
    <property type="match status" value="1"/>
</dbReference>